<dbReference type="RefSeq" id="WP_115002921.1">
    <property type="nucleotide sequence ID" value="NZ_UGHS01000003.1"/>
</dbReference>
<keyword evidence="7" id="KW-1185">Reference proteome</keyword>
<organism evidence="6 7">
    <name type="scientific">Haemophilus pittmaniae</name>
    <dbReference type="NCBI Taxonomy" id="249188"/>
    <lineage>
        <taxon>Bacteria</taxon>
        <taxon>Pseudomonadati</taxon>
        <taxon>Pseudomonadota</taxon>
        <taxon>Gammaproteobacteria</taxon>
        <taxon>Pasteurellales</taxon>
        <taxon>Pasteurellaceae</taxon>
        <taxon>Haemophilus</taxon>
    </lineage>
</organism>
<feature type="signal peptide" evidence="5">
    <location>
        <begin position="1"/>
        <end position="18"/>
    </location>
</feature>
<keyword evidence="3 5" id="KW-0732">Signal</keyword>
<dbReference type="InterPro" id="IPR004564">
    <property type="entry name" value="OM_lipoprot_carrier_LolA-like"/>
</dbReference>
<evidence type="ECO:0000313" key="7">
    <source>
        <dbReference type="Proteomes" id="UP000255264"/>
    </source>
</evidence>
<dbReference type="GO" id="GO:0015031">
    <property type="term" value="P:protein transport"/>
    <property type="evidence" value="ECO:0007669"/>
    <property type="project" value="UniProtKB-KW"/>
</dbReference>
<accession>A0A377IXK8</accession>
<dbReference type="CDD" id="cd16325">
    <property type="entry name" value="LolA"/>
    <property type="match status" value="1"/>
</dbReference>
<keyword evidence="4" id="KW-0653">Protein transport</keyword>
<dbReference type="SUPFAM" id="SSF89392">
    <property type="entry name" value="Prokaryotic lipoproteins and lipoprotein localization factors"/>
    <property type="match status" value="1"/>
</dbReference>
<keyword evidence="6" id="KW-0449">Lipoprotein</keyword>
<protein>
    <submittedName>
        <fullName evidence="6">Lipoprotein chaperone</fullName>
    </submittedName>
</protein>
<dbReference type="Gene3D" id="2.50.20.10">
    <property type="entry name" value="Lipoprotein localisation LolA/LolB/LppX"/>
    <property type="match status" value="1"/>
</dbReference>
<evidence type="ECO:0000256" key="4">
    <source>
        <dbReference type="ARBA" id="ARBA00022927"/>
    </source>
</evidence>
<feature type="chain" id="PRO_5017036049" evidence="5">
    <location>
        <begin position="19"/>
        <end position="194"/>
    </location>
</feature>
<comment type="subunit">
    <text evidence="1">Monomer.</text>
</comment>
<dbReference type="Pfam" id="PF19574">
    <property type="entry name" value="LolA_3"/>
    <property type="match status" value="1"/>
</dbReference>
<keyword evidence="2" id="KW-0813">Transport</keyword>
<evidence type="ECO:0000256" key="1">
    <source>
        <dbReference type="ARBA" id="ARBA00011245"/>
    </source>
</evidence>
<name>A0A377IXK8_9PAST</name>
<gene>
    <name evidence="6" type="ORF">NCTC13335_00822</name>
</gene>
<dbReference type="AlphaFoldDB" id="A0A377IXK8"/>
<proteinExistence type="predicted"/>
<dbReference type="OrthoDB" id="7025041at2"/>
<evidence type="ECO:0000256" key="5">
    <source>
        <dbReference type="SAM" id="SignalP"/>
    </source>
</evidence>
<dbReference type="InterPro" id="IPR029046">
    <property type="entry name" value="LolA/LolB/LppX"/>
</dbReference>
<sequence length="194" mass="22088">MKKYLMLLLFLFSTSSFAFSEQELIKQLQQPQNVQGDFVQQRYLKALPTPITTTGVFTLIANKGLLWHMQTPFESITKVTPQGIMQWNNTTWVNSDKIGQGEQIRLFLGLLSGNIDGLKSQFSTNVDGSSEKWQLKLEPNSMLMQQIFTEILVKGGHLVEVIELHEKQGDRTVIQLLNSKQNQTLSNFVQQSLN</sequence>
<dbReference type="Proteomes" id="UP000255264">
    <property type="component" value="Unassembled WGS sequence"/>
</dbReference>
<reference evidence="6 7" key="1">
    <citation type="submission" date="2018-06" db="EMBL/GenBank/DDBJ databases">
        <authorList>
            <consortium name="Pathogen Informatics"/>
            <person name="Doyle S."/>
        </authorList>
    </citation>
    <scope>NUCLEOTIDE SEQUENCE [LARGE SCALE GENOMIC DNA]</scope>
    <source>
        <strain evidence="6 7">NCTC13335</strain>
    </source>
</reference>
<evidence type="ECO:0000256" key="3">
    <source>
        <dbReference type="ARBA" id="ARBA00022729"/>
    </source>
</evidence>
<evidence type="ECO:0000256" key="2">
    <source>
        <dbReference type="ARBA" id="ARBA00022448"/>
    </source>
</evidence>
<dbReference type="EMBL" id="UGHS01000003">
    <property type="protein sequence ID" value="STO92965.1"/>
    <property type="molecule type" value="Genomic_DNA"/>
</dbReference>
<evidence type="ECO:0000313" key="6">
    <source>
        <dbReference type="EMBL" id="STO92965.1"/>
    </source>
</evidence>